<dbReference type="InterPro" id="IPR050832">
    <property type="entry name" value="Bact_Acetyltransf"/>
</dbReference>
<dbReference type="SUPFAM" id="SSF55729">
    <property type="entry name" value="Acyl-CoA N-acyltransferases (Nat)"/>
    <property type="match status" value="1"/>
</dbReference>
<proteinExistence type="predicted"/>
<dbReference type="Proteomes" id="UP000035068">
    <property type="component" value="Unassembled WGS sequence"/>
</dbReference>
<dbReference type="PANTHER" id="PTHR43877:SF2">
    <property type="entry name" value="AMINOALKYLPHOSPHONATE N-ACETYLTRANSFERASE-RELATED"/>
    <property type="match status" value="1"/>
</dbReference>
<dbReference type="AlphaFoldDB" id="A0A0C2HTD0"/>
<evidence type="ECO:0000259" key="3">
    <source>
        <dbReference type="PROSITE" id="PS51186"/>
    </source>
</evidence>
<accession>A0A0C2HTD0</accession>
<evidence type="ECO:0000313" key="4">
    <source>
        <dbReference type="EMBL" id="KIH76062.1"/>
    </source>
</evidence>
<dbReference type="CDD" id="cd04301">
    <property type="entry name" value="NAT_SF"/>
    <property type="match status" value="1"/>
</dbReference>
<dbReference type="EMBL" id="JWJD01000005">
    <property type="protein sequence ID" value="KIH76062.1"/>
    <property type="molecule type" value="Genomic_DNA"/>
</dbReference>
<dbReference type="PROSITE" id="PS51186">
    <property type="entry name" value="GNAT"/>
    <property type="match status" value="1"/>
</dbReference>
<keyword evidence="2" id="KW-0012">Acyltransferase</keyword>
<dbReference type="RefSeq" id="WP_040100020.1">
    <property type="nucleotide sequence ID" value="NZ_JWJD01000005.1"/>
</dbReference>
<organism evidence="4 5">
    <name type="scientific">Geoalkalibacter ferrihydriticus DSM 17813</name>
    <dbReference type="NCBI Taxonomy" id="1121915"/>
    <lineage>
        <taxon>Bacteria</taxon>
        <taxon>Pseudomonadati</taxon>
        <taxon>Thermodesulfobacteriota</taxon>
        <taxon>Desulfuromonadia</taxon>
        <taxon>Desulfuromonadales</taxon>
        <taxon>Geoalkalibacteraceae</taxon>
        <taxon>Geoalkalibacter</taxon>
    </lineage>
</organism>
<gene>
    <name evidence="4" type="ORF">GFER_12465</name>
</gene>
<comment type="caution">
    <text evidence="4">The sequence shown here is derived from an EMBL/GenBank/DDBJ whole genome shotgun (WGS) entry which is preliminary data.</text>
</comment>
<dbReference type="InterPro" id="IPR000182">
    <property type="entry name" value="GNAT_dom"/>
</dbReference>
<feature type="domain" description="N-acetyltransferase" evidence="3">
    <location>
        <begin position="1"/>
        <end position="155"/>
    </location>
</feature>
<evidence type="ECO:0000313" key="5">
    <source>
        <dbReference type="Proteomes" id="UP000035068"/>
    </source>
</evidence>
<keyword evidence="5" id="KW-1185">Reference proteome</keyword>
<dbReference type="InterPro" id="IPR016181">
    <property type="entry name" value="Acyl_CoA_acyltransferase"/>
</dbReference>
<sequence>MRNLKATDVPDLVRILEATGAFSEEEVGVAVELLGIVLNDHSQQDYEVAVAEVAGRVAGYVLFGPVPLTQGNFDLYWIAVDPTTQGHGIGQKLMSHVEEQARARGGRLVCLETSSQGNYQRTRRFYEQAGYVEESRIRDFYKPGDDRLTYVKRFTSREER</sequence>
<dbReference type="PANTHER" id="PTHR43877">
    <property type="entry name" value="AMINOALKYLPHOSPHONATE N-ACETYLTRANSFERASE-RELATED-RELATED"/>
    <property type="match status" value="1"/>
</dbReference>
<evidence type="ECO:0000256" key="2">
    <source>
        <dbReference type="ARBA" id="ARBA00023315"/>
    </source>
</evidence>
<dbReference type="GO" id="GO:0016747">
    <property type="term" value="F:acyltransferase activity, transferring groups other than amino-acyl groups"/>
    <property type="evidence" value="ECO:0007669"/>
    <property type="project" value="InterPro"/>
</dbReference>
<name>A0A0C2HTD0_9BACT</name>
<dbReference type="Gene3D" id="3.40.630.30">
    <property type="match status" value="1"/>
</dbReference>
<protein>
    <recommendedName>
        <fullName evidence="3">N-acetyltransferase domain-containing protein</fullName>
    </recommendedName>
</protein>
<dbReference type="Pfam" id="PF13508">
    <property type="entry name" value="Acetyltransf_7"/>
    <property type="match status" value="1"/>
</dbReference>
<keyword evidence="1" id="KW-0808">Transferase</keyword>
<reference evidence="4 5" key="1">
    <citation type="submission" date="2014-12" db="EMBL/GenBank/DDBJ databases">
        <title>Genomes of Geoalkalibacter ferrihydriticus and Geoalkalibacter subterraneus, two haloalkaliphilic metal-reducing members of the Geobacteraceae.</title>
        <authorList>
            <person name="Badalamenti J.P."/>
            <person name="Torres C.I."/>
            <person name="Krajmalnik-Brown R."/>
            <person name="Bond D.R."/>
        </authorList>
    </citation>
    <scope>NUCLEOTIDE SEQUENCE [LARGE SCALE GENOMIC DNA]</scope>
    <source>
        <strain evidence="4 5">DSM 17813</strain>
    </source>
</reference>
<evidence type="ECO:0000256" key="1">
    <source>
        <dbReference type="ARBA" id="ARBA00022679"/>
    </source>
</evidence>